<dbReference type="AlphaFoldDB" id="A0A976ID72"/>
<dbReference type="EMBL" id="SHOA02000014">
    <property type="protein sequence ID" value="TDH67364.1"/>
    <property type="molecule type" value="Genomic_DNA"/>
</dbReference>
<accession>A0A976ID72</accession>
<comment type="caution">
    <text evidence="2">The sequence shown here is derived from an EMBL/GenBank/DDBJ whole genome shotgun (WGS) entry which is preliminary data.</text>
</comment>
<gene>
    <name evidence="2" type="ORF">CCR75_005947</name>
</gene>
<protein>
    <recommendedName>
        <fullName evidence="1">Complex 1 LYR protein domain-containing protein</fullName>
    </recommendedName>
</protein>
<proteinExistence type="predicted"/>
<dbReference type="InterPro" id="IPR008011">
    <property type="entry name" value="Complex1_LYR_dom"/>
</dbReference>
<dbReference type="KEGG" id="blac:94349692"/>
<evidence type="ECO:0000259" key="1">
    <source>
        <dbReference type="Pfam" id="PF05347"/>
    </source>
</evidence>
<dbReference type="Pfam" id="PF05347">
    <property type="entry name" value="Complex1_LYR"/>
    <property type="match status" value="1"/>
</dbReference>
<evidence type="ECO:0000313" key="3">
    <source>
        <dbReference type="Proteomes" id="UP000294530"/>
    </source>
</evidence>
<sequence length="105" mass="12051">MAETKEVVRLYRLILKLAHRYPSIKRKAIIHEIKSEFHANKSITDAQKILEEMASVHAGIKELSMYANLHPTQPNWNVEVGRDALQSLQPIYKEVTAKNNGKQTE</sequence>
<dbReference type="GeneID" id="94349692"/>
<keyword evidence="3" id="KW-1185">Reference proteome</keyword>
<dbReference type="OrthoDB" id="275715at2759"/>
<feature type="domain" description="Complex 1 LYR protein" evidence="1">
    <location>
        <begin position="5"/>
        <end position="50"/>
    </location>
</feature>
<evidence type="ECO:0000313" key="2">
    <source>
        <dbReference type="EMBL" id="TDH67364.1"/>
    </source>
</evidence>
<dbReference type="Proteomes" id="UP000294530">
    <property type="component" value="Unassembled WGS sequence"/>
</dbReference>
<name>A0A976ID72_BRELC</name>
<dbReference type="CDD" id="cd20251">
    <property type="entry name" value="Complex1_LYR_SF"/>
    <property type="match status" value="1"/>
</dbReference>
<dbReference type="RefSeq" id="XP_067816863.1">
    <property type="nucleotide sequence ID" value="XM_067964021.1"/>
</dbReference>
<organism evidence="2 3">
    <name type="scientific">Bremia lactucae</name>
    <name type="common">Lettuce downy mildew</name>
    <dbReference type="NCBI Taxonomy" id="4779"/>
    <lineage>
        <taxon>Eukaryota</taxon>
        <taxon>Sar</taxon>
        <taxon>Stramenopiles</taxon>
        <taxon>Oomycota</taxon>
        <taxon>Peronosporomycetes</taxon>
        <taxon>Peronosporales</taxon>
        <taxon>Peronosporaceae</taxon>
        <taxon>Bremia</taxon>
    </lineage>
</organism>
<reference evidence="2 3" key="1">
    <citation type="journal article" date="2021" name="Genome Biol.">
        <title>AFLAP: assembly-free linkage analysis pipeline using k-mers from genome sequencing data.</title>
        <authorList>
            <person name="Fletcher K."/>
            <person name="Zhang L."/>
            <person name="Gil J."/>
            <person name="Han R."/>
            <person name="Cavanaugh K."/>
            <person name="Michelmore R."/>
        </authorList>
    </citation>
    <scope>NUCLEOTIDE SEQUENCE [LARGE SCALE GENOMIC DNA]</scope>
    <source>
        <strain evidence="2 3">SF5</strain>
    </source>
</reference>